<dbReference type="SMART" id="SM00533">
    <property type="entry name" value="MUTSd"/>
    <property type="match status" value="1"/>
</dbReference>
<dbReference type="InterPro" id="IPR036678">
    <property type="entry name" value="MutS_con_dom_sf"/>
</dbReference>
<dbReference type="PANTHER" id="PTHR11361">
    <property type="entry name" value="DNA MISMATCH REPAIR PROTEIN MUTS FAMILY MEMBER"/>
    <property type="match status" value="1"/>
</dbReference>
<evidence type="ECO:0000256" key="9">
    <source>
        <dbReference type="HAMAP-Rule" id="MF_00096"/>
    </source>
</evidence>
<protein>
    <recommendedName>
        <fullName evidence="2 9">DNA mismatch repair protein MutS</fullName>
    </recommendedName>
</protein>
<dbReference type="FunFam" id="1.10.1420.10:FF:000001">
    <property type="entry name" value="DNA mismatch repair protein MutS"/>
    <property type="match status" value="1"/>
</dbReference>
<evidence type="ECO:0000313" key="12">
    <source>
        <dbReference type="EMBL" id="KNF08923.1"/>
    </source>
</evidence>
<dbReference type="PATRIC" id="fig|1503.3.peg.2757"/>
<dbReference type="InterPro" id="IPR007861">
    <property type="entry name" value="DNA_mismatch_repair_MutS_clamp"/>
</dbReference>
<evidence type="ECO:0000256" key="7">
    <source>
        <dbReference type="ARBA" id="ARBA00023204"/>
    </source>
</evidence>
<reference evidence="13" key="1">
    <citation type="submission" date="2015-07" db="EMBL/GenBank/DDBJ databases">
        <title>Draft genome sequence of the purine-degrading Gottschalkia purinilyticum DSM 1384 (formerly Clostridium purinilyticum).</title>
        <authorList>
            <person name="Poehlein A."/>
            <person name="Schiel-Bengelsdorf B."/>
            <person name="Bengelsdorf F.R."/>
            <person name="Daniel R."/>
            <person name="Duerre P."/>
        </authorList>
    </citation>
    <scope>NUCLEOTIDE SEQUENCE [LARGE SCALE GENOMIC DNA]</scope>
    <source>
        <strain evidence="13">DSM 1384</strain>
    </source>
</reference>
<dbReference type="SUPFAM" id="SSF55271">
    <property type="entry name" value="DNA repair protein MutS, domain I"/>
    <property type="match status" value="1"/>
</dbReference>
<dbReference type="EMBL" id="LGSS01000005">
    <property type="protein sequence ID" value="KNF08923.1"/>
    <property type="molecule type" value="Genomic_DNA"/>
</dbReference>
<dbReference type="InterPro" id="IPR005748">
    <property type="entry name" value="DNA_mismatch_repair_MutS"/>
</dbReference>
<keyword evidence="7 9" id="KW-0234">DNA repair</keyword>
<dbReference type="GO" id="GO:0030983">
    <property type="term" value="F:mismatched DNA binding"/>
    <property type="evidence" value="ECO:0007669"/>
    <property type="project" value="InterPro"/>
</dbReference>
<dbReference type="Gene3D" id="3.30.420.110">
    <property type="entry name" value="MutS, connector domain"/>
    <property type="match status" value="1"/>
</dbReference>
<name>A0A0L0WBQ2_GOTPU</name>
<dbReference type="GO" id="GO:0005829">
    <property type="term" value="C:cytosol"/>
    <property type="evidence" value="ECO:0007669"/>
    <property type="project" value="TreeGrafter"/>
</dbReference>
<dbReference type="GO" id="GO:0003684">
    <property type="term" value="F:damaged DNA binding"/>
    <property type="evidence" value="ECO:0007669"/>
    <property type="project" value="UniProtKB-UniRule"/>
</dbReference>
<dbReference type="STRING" id="1503.CLPU_5c02300"/>
<proteinExistence type="inferred from homology"/>
<dbReference type="SUPFAM" id="SSF53150">
    <property type="entry name" value="DNA repair protein MutS, domain II"/>
    <property type="match status" value="1"/>
</dbReference>
<evidence type="ECO:0000256" key="8">
    <source>
        <dbReference type="ARBA" id="ARBA00024647"/>
    </source>
</evidence>
<dbReference type="SMART" id="SM00534">
    <property type="entry name" value="MUTSac"/>
    <property type="match status" value="1"/>
</dbReference>
<evidence type="ECO:0000313" key="13">
    <source>
        <dbReference type="Proteomes" id="UP000037267"/>
    </source>
</evidence>
<dbReference type="Pfam" id="PF05188">
    <property type="entry name" value="MutS_II"/>
    <property type="match status" value="1"/>
</dbReference>
<feature type="binding site" evidence="9">
    <location>
        <begin position="626"/>
        <end position="633"/>
    </location>
    <ligand>
        <name>ATP</name>
        <dbReference type="ChEBI" id="CHEBI:30616"/>
    </ligand>
</feature>
<dbReference type="SUPFAM" id="SSF48334">
    <property type="entry name" value="DNA repair protein MutS, domain III"/>
    <property type="match status" value="1"/>
</dbReference>
<dbReference type="Proteomes" id="UP000037267">
    <property type="component" value="Unassembled WGS sequence"/>
</dbReference>
<dbReference type="HAMAP" id="MF_00096">
    <property type="entry name" value="MutS"/>
    <property type="match status" value="1"/>
</dbReference>
<dbReference type="Pfam" id="PF05192">
    <property type="entry name" value="MutS_III"/>
    <property type="match status" value="1"/>
</dbReference>
<dbReference type="NCBIfam" id="TIGR01070">
    <property type="entry name" value="mutS1"/>
    <property type="match status" value="1"/>
</dbReference>
<dbReference type="Gene3D" id="3.40.1170.10">
    <property type="entry name" value="DNA repair protein MutS, domain I"/>
    <property type="match status" value="1"/>
</dbReference>
<dbReference type="InterPro" id="IPR007695">
    <property type="entry name" value="DNA_mismatch_repair_MutS-lik_N"/>
</dbReference>
<dbReference type="InterPro" id="IPR045076">
    <property type="entry name" value="MutS"/>
</dbReference>
<dbReference type="InterPro" id="IPR016151">
    <property type="entry name" value="DNA_mismatch_repair_MutS_N"/>
</dbReference>
<keyword evidence="3 9" id="KW-0547">Nucleotide-binding</keyword>
<dbReference type="InterPro" id="IPR017261">
    <property type="entry name" value="DNA_mismatch_repair_MutS/MSH"/>
</dbReference>
<evidence type="ECO:0000256" key="4">
    <source>
        <dbReference type="ARBA" id="ARBA00022763"/>
    </source>
</evidence>
<dbReference type="InterPro" id="IPR007696">
    <property type="entry name" value="DNA_mismatch_repair_MutS_core"/>
</dbReference>
<dbReference type="Pfam" id="PF01624">
    <property type="entry name" value="MutS_I"/>
    <property type="match status" value="1"/>
</dbReference>
<gene>
    <name evidence="9 12" type="primary">mutS</name>
    <name evidence="12" type="ORF">CLPU_5c02300</name>
</gene>
<dbReference type="Gene3D" id="3.40.50.300">
    <property type="entry name" value="P-loop containing nucleotide triphosphate hydrolases"/>
    <property type="match status" value="1"/>
</dbReference>
<dbReference type="PANTHER" id="PTHR11361:SF34">
    <property type="entry name" value="DNA MISMATCH REPAIR PROTEIN MSH1, MITOCHONDRIAL"/>
    <property type="match status" value="1"/>
</dbReference>
<comment type="caution">
    <text evidence="12">The sequence shown here is derived from an EMBL/GenBank/DDBJ whole genome shotgun (WGS) entry which is preliminary data.</text>
</comment>
<keyword evidence="13" id="KW-1185">Reference proteome</keyword>
<dbReference type="Pfam" id="PF05190">
    <property type="entry name" value="MutS_IV"/>
    <property type="match status" value="1"/>
</dbReference>
<dbReference type="InterPro" id="IPR036187">
    <property type="entry name" value="DNA_mismatch_repair_MutS_sf"/>
</dbReference>
<dbReference type="InterPro" id="IPR000432">
    <property type="entry name" value="DNA_mismatch_repair_MutS_C"/>
</dbReference>
<evidence type="ECO:0000256" key="3">
    <source>
        <dbReference type="ARBA" id="ARBA00022741"/>
    </source>
</evidence>
<dbReference type="InterPro" id="IPR007860">
    <property type="entry name" value="DNA_mmatch_repair_MutS_con_dom"/>
</dbReference>
<sequence>MLTKLTPMMKQYMEVKDKYKDCILFFRLGDFYEMFFDDAIIASRELEITLTGRDCGQQERAPMCGVPFHSADSYIAKLVEKGYKVAICEQIEDASKSVGIVKRDVIRVITPGTIIDTKALDEKSNNYLCAIYLDDKGCGISYVDISTGELYTTEIVETYSKTITSIIDELGKINPTEIITNPSMFNKDETFNAIKKKFQSIIREYNDWAFEYSLTEENIKRQLSVISLDGLGLSDKKYSTISTGALIEYLNETQKISLNHINHITTYSINNYMILDINTRKNLELIETLRGKSKKGSLLSILDKTSTAMGARLLKKWIEEPLIDKKRIENRLDIVEYLTEDLILMNDIKDVLNDVYDIERLMGRVIYGNCNGRDLISLKISIEKLPMLKNMLIESNSDKLKKIGNKMDCLQDIFNLINNSIIEDPPISIKEGGIIKSDFDESLYELREAMTKGKQWLSELEEKEKRSTGIRTLKVGFNKVFGYFIEVSKSNIKLVPENYVRKQTLSNAERYITSELKEMENKILGAEEKMVELEYNLFTSIRNTIRDEVKRIQEISKLIANIDVMNSLAQTAYKNNYVRPIITNDGVFDIKNGRHPVVEKVLDGELFVPNDTLLDSKENRLSIITGPNMAGKSTYMRQVALITLMGQMGSFVPADEARISIVDKIFTRIGASDDLSQGQSTFMVEMSEVANILNNGTKDSLIILDEIGRGTSTYDGLSIAWAVVEYISDIKKLGAKTLFATHYHELTELENKLKGVKNYKILVQEKEGEDIVFLRKIVRGGADRSYGIEVAKLAGVRNEVIQRAYEILSNLENNDINNSNENIDSTNNKNIEQEIAITESIIQNKDHQLDLFSTQENEIIKKLKNIDIMKVTPLDAINILYKLCEESKKL</sequence>
<accession>A0A0L0WBQ2</accession>
<dbReference type="GO" id="GO:0006298">
    <property type="term" value="P:mismatch repair"/>
    <property type="evidence" value="ECO:0007669"/>
    <property type="project" value="UniProtKB-UniRule"/>
</dbReference>
<keyword evidence="6 9" id="KW-0238">DNA-binding</keyword>
<dbReference type="PROSITE" id="PS00486">
    <property type="entry name" value="DNA_MISMATCH_REPAIR_2"/>
    <property type="match status" value="1"/>
</dbReference>
<evidence type="ECO:0000256" key="10">
    <source>
        <dbReference type="RuleBase" id="RU003756"/>
    </source>
</evidence>
<evidence type="ECO:0000256" key="1">
    <source>
        <dbReference type="ARBA" id="ARBA00006271"/>
    </source>
</evidence>
<evidence type="ECO:0000259" key="11">
    <source>
        <dbReference type="PROSITE" id="PS00486"/>
    </source>
</evidence>
<evidence type="ECO:0000256" key="6">
    <source>
        <dbReference type="ARBA" id="ARBA00023125"/>
    </source>
</evidence>
<keyword evidence="4 9" id="KW-0227">DNA damage</keyword>
<dbReference type="Pfam" id="PF00488">
    <property type="entry name" value="MutS_V"/>
    <property type="match status" value="1"/>
</dbReference>
<dbReference type="AlphaFoldDB" id="A0A0L0WBQ2"/>
<dbReference type="GO" id="GO:0005524">
    <property type="term" value="F:ATP binding"/>
    <property type="evidence" value="ECO:0007669"/>
    <property type="project" value="UniProtKB-UniRule"/>
</dbReference>
<evidence type="ECO:0000256" key="5">
    <source>
        <dbReference type="ARBA" id="ARBA00022840"/>
    </source>
</evidence>
<dbReference type="GO" id="GO:0140664">
    <property type="term" value="F:ATP-dependent DNA damage sensor activity"/>
    <property type="evidence" value="ECO:0007669"/>
    <property type="project" value="InterPro"/>
</dbReference>
<comment type="function">
    <text evidence="8 9">This protein is involved in the repair of mismatches in DNA. It is possible that it carries out the mismatch recognition step. This protein has a weak ATPase activity.</text>
</comment>
<organism evidence="12 13">
    <name type="scientific">Gottschalkia purinilytica</name>
    <name type="common">Clostridium purinilyticum</name>
    <dbReference type="NCBI Taxonomy" id="1503"/>
    <lineage>
        <taxon>Bacteria</taxon>
        <taxon>Bacillati</taxon>
        <taxon>Bacillota</taxon>
        <taxon>Tissierellia</taxon>
        <taxon>Tissierellales</taxon>
        <taxon>Gottschalkiaceae</taxon>
        <taxon>Gottschalkia</taxon>
    </lineage>
</organism>
<dbReference type="FunFam" id="3.40.1170.10:FF:000001">
    <property type="entry name" value="DNA mismatch repair protein MutS"/>
    <property type="match status" value="1"/>
</dbReference>
<dbReference type="NCBIfam" id="NF003810">
    <property type="entry name" value="PRK05399.1"/>
    <property type="match status" value="1"/>
</dbReference>
<dbReference type="InterPro" id="IPR027417">
    <property type="entry name" value="P-loop_NTPase"/>
</dbReference>
<feature type="domain" description="DNA mismatch repair proteins mutS family" evidence="11">
    <location>
        <begin position="700"/>
        <end position="716"/>
    </location>
</feature>
<dbReference type="FunFam" id="3.40.50.300:FF:001579">
    <property type="entry name" value="DNA mismatch repair protein MutS"/>
    <property type="match status" value="1"/>
</dbReference>
<dbReference type="CDD" id="cd03284">
    <property type="entry name" value="ABC_MutS1"/>
    <property type="match status" value="1"/>
</dbReference>
<dbReference type="SUPFAM" id="SSF52540">
    <property type="entry name" value="P-loop containing nucleoside triphosphate hydrolases"/>
    <property type="match status" value="1"/>
</dbReference>
<keyword evidence="5 9" id="KW-0067">ATP-binding</keyword>
<comment type="similarity">
    <text evidence="1 9 10">Belongs to the DNA mismatch repair MutS family.</text>
</comment>
<dbReference type="Gene3D" id="1.10.1420.10">
    <property type="match status" value="2"/>
</dbReference>
<evidence type="ECO:0000256" key="2">
    <source>
        <dbReference type="ARBA" id="ARBA00021982"/>
    </source>
</evidence>
<dbReference type="PIRSF" id="PIRSF037677">
    <property type="entry name" value="DNA_mis_repair_Msh6"/>
    <property type="match status" value="1"/>
</dbReference>
<dbReference type="RefSeq" id="WP_235436127.1">
    <property type="nucleotide sequence ID" value="NZ_LGSS01000005.1"/>
</dbReference>